<protein>
    <submittedName>
        <fullName evidence="1">Uncharacterized protein</fullName>
    </submittedName>
</protein>
<gene>
    <name evidence="1" type="ORF">C4B59_11755</name>
</gene>
<accession>A0AC61L123</accession>
<evidence type="ECO:0000313" key="2">
    <source>
        <dbReference type="Proteomes" id="UP000248329"/>
    </source>
</evidence>
<proteinExistence type="predicted"/>
<dbReference type="EMBL" id="PQXF01000026">
    <property type="protein sequence ID" value="PXF59327.1"/>
    <property type="molecule type" value="Genomic_DNA"/>
</dbReference>
<evidence type="ECO:0000313" key="1">
    <source>
        <dbReference type="EMBL" id="PXF59327.1"/>
    </source>
</evidence>
<name>A0AC61L123_9EURY</name>
<sequence length="177" mass="20374">MGFGRLNIWIRDKHCKVFDARGYVTIKTCDGKVLEWCGENYRKIWLNCGHAEVKVPPGCYIVRARVCYHHNNDDTDRAMVIVGCDEDACVNLIAPTFHQCVRAVVPPFMRIARELDMPEKDVELAVATLMKAAAVSKDEMDERIGRRIEDLKDEDEKDVKEHRIVLEEVRGIIKGMW</sequence>
<comment type="caution">
    <text evidence="1">The sequence shown here is derived from an EMBL/GenBank/DDBJ whole genome shotgun (WGS) entry which is preliminary data.</text>
</comment>
<reference evidence="1" key="1">
    <citation type="submission" date="2018-01" db="EMBL/GenBank/DDBJ databases">
        <authorList>
            <person name="Krukenberg V."/>
        </authorList>
    </citation>
    <scope>NUCLEOTIDE SEQUENCE</scope>
    <source>
        <strain evidence="1">E20ANME2</strain>
    </source>
</reference>
<organism evidence="1 2">
    <name type="scientific">Candidatus Methanogaster sp</name>
    <dbReference type="NCBI Taxonomy" id="3386292"/>
    <lineage>
        <taxon>Archaea</taxon>
        <taxon>Methanobacteriati</taxon>
        <taxon>Methanobacteriota</taxon>
        <taxon>Stenosarchaea group</taxon>
        <taxon>Methanomicrobia</taxon>
        <taxon>Methanosarcinales</taxon>
        <taxon>ANME-2 cluster</taxon>
        <taxon>Candidatus Methanogasteraceae</taxon>
        <taxon>Candidatus Methanogaster</taxon>
    </lineage>
</organism>
<dbReference type="Proteomes" id="UP000248329">
    <property type="component" value="Unassembled WGS sequence"/>
</dbReference>